<comment type="caution">
    <text evidence="7">The sequence shown here is derived from an EMBL/GenBank/DDBJ whole genome shotgun (WGS) entry which is preliminary data.</text>
</comment>
<accession>A0AAW6FNK5</accession>
<dbReference type="PROSITE" id="PS51372">
    <property type="entry name" value="PRD_2"/>
    <property type="match status" value="1"/>
</dbReference>
<evidence type="ECO:0000256" key="2">
    <source>
        <dbReference type="ARBA" id="ARBA00023015"/>
    </source>
</evidence>
<keyword evidence="7" id="KW-0813">Transport</keyword>
<dbReference type="Pfam" id="PF08279">
    <property type="entry name" value="HTH_11"/>
    <property type="match status" value="1"/>
</dbReference>
<feature type="domain" description="PRD" evidence="6">
    <location>
        <begin position="285"/>
        <end position="391"/>
    </location>
</feature>
<dbReference type="InterPro" id="IPR002178">
    <property type="entry name" value="PTS_EIIA_type-2_dom"/>
</dbReference>
<evidence type="ECO:0000256" key="4">
    <source>
        <dbReference type="ARBA" id="ARBA00023163"/>
    </source>
</evidence>
<dbReference type="Gene3D" id="1.10.1790.10">
    <property type="entry name" value="PRD domain"/>
    <property type="match status" value="1"/>
</dbReference>
<dbReference type="Gene3D" id="1.10.10.10">
    <property type="entry name" value="Winged helix-like DNA-binding domain superfamily/Winged helix DNA-binding domain"/>
    <property type="match status" value="1"/>
</dbReference>
<dbReference type="Pfam" id="PF05043">
    <property type="entry name" value="Mga"/>
    <property type="match status" value="1"/>
</dbReference>
<reference evidence="7" key="1">
    <citation type="submission" date="2023-01" db="EMBL/GenBank/DDBJ databases">
        <title>Human gut microbiome strain richness.</title>
        <authorList>
            <person name="Chen-Liaw A."/>
        </authorList>
    </citation>
    <scope>NUCLEOTIDE SEQUENCE</scope>
    <source>
        <strain evidence="7">D55st1_G4_D55t1_190419</strain>
    </source>
</reference>
<dbReference type="InterPro" id="IPR016152">
    <property type="entry name" value="PTrfase/Anion_transptr"/>
</dbReference>
<dbReference type="Gene3D" id="3.40.930.10">
    <property type="entry name" value="Mannitol-specific EII, Chain A"/>
    <property type="match status" value="1"/>
</dbReference>
<dbReference type="InterPro" id="IPR013196">
    <property type="entry name" value="HTH_11"/>
</dbReference>
<dbReference type="SUPFAM" id="SSF63520">
    <property type="entry name" value="PTS-regulatory domain, PRD"/>
    <property type="match status" value="2"/>
</dbReference>
<dbReference type="PANTHER" id="PTHR30185">
    <property type="entry name" value="CRYPTIC BETA-GLUCOSIDE BGL OPERON ANTITERMINATOR"/>
    <property type="match status" value="1"/>
</dbReference>
<dbReference type="InterPro" id="IPR011608">
    <property type="entry name" value="PRD"/>
</dbReference>
<evidence type="ECO:0000259" key="6">
    <source>
        <dbReference type="PROSITE" id="PS51372"/>
    </source>
</evidence>
<proteinExistence type="predicted"/>
<dbReference type="InterPro" id="IPR007737">
    <property type="entry name" value="Mga_HTH"/>
</dbReference>
<dbReference type="Pfam" id="PF00874">
    <property type="entry name" value="PRD"/>
    <property type="match status" value="1"/>
</dbReference>
<gene>
    <name evidence="7" type="ORF">POG00_01275</name>
</gene>
<name>A0AAW6FNK5_9FIRM</name>
<organism evidence="7 8">
    <name type="scientific">Faecalitalea cylindroides</name>
    <dbReference type="NCBI Taxonomy" id="39483"/>
    <lineage>
        <taxon>Bacteria</taxon>
        <taxon>Bacillati</taxon>
        <taxon>Bacillota</taxon>
        <taxon>Erysipelotrichia</taxon>
        <taxon>Erysipelotrichales</taxon>
        <taxon>Erysipelotrichaceae</taxon>
        <taxon>Faecalitalea</taxon>
    </lineage>
</organism>
<evidence type="ECO:0000256" key="1">
    <source>
        <dbReference type="ARBA" id="ARBA00022737"/>
    </source>
</evidence>
<keyword evidence="1" id="KW-0677">Repeat</keyword>
<dbReference type="EMBL" id="JAQNCK010000002">
    <property type="protein sequence ID" value="MDC0827336.1"/>
    <property type="molecule type" value="Genomic_DNA"/>
</dbReference>
<dbReference type="CDD" id="cd00211">
    <property type="entry name" value="PTS_IIA_fru"/>
    <property type="match status" value="1"/>
</dbReference>
<keyword evidence="4" id="KW-0804">Transcription</keyword>
<keyword evidence="2" id="KW-0805">Transcription regulation</keyword>
<dbReference type="AlphaFoldDB" id="A0AAW6FNK5"/>
<evidence type="ECO:0000313" key="7">
    <source>
        <dbReference type="EMBL" id="MDC0827336.1"/>
    </source>
</evidence>
<dbReference type="GO" id="GO:0006355">
    <property type="term" value="P:regulation of DNA-templated transcription"/>
    <property type="evidence" value="ECO:0007669"/>
    <property type="project" value="InterPro"/>
</dbReference>
<sequence>MSLSKRQSQILQVLKNSSYEVSGNDLTNLLNVTSRTIRNEIKNINSLLEVKCIQSNSQGYFLDCSSEDWMKLIDVEDENIKNQLLRIVLANEVALNVDGLCEQFYMSRKRFMLILDSLKPIMQEFNLTFKVEMNRLYIIGSEFNKRALISSLIYREANNDIANIQTISLFFSDINLNELKTLVDGIVKKYSYYIKDYYGDNLILNLAIAISRMKKGFVLNESCFPDLSWDMDETSFKMVYELKAVLETNYDIVIDAHNVEYLRGLLLGLMKPVYLHNYITQMEQESDTNIYQSMKRILTKTFDYFMLDIDVDDFLINFVIHINAMINRCRLNINVNNLLQYNIQMNCPFVYEVAVFIAVEIEKEFHIRIPDSEIGFIAMHIGFAIESSMESISKIRIMFLYGNYLNIVEKVSKYIMDKYGDKVEILSQEVCSMQNPADLIVSMIDGPILLANTVQISPFLTPKDKTCVDEAIRKCEKEKTNKIIKKDLIQYFQQNLFFINEKPLSKEECISFLGQQLEDFGVVPSGFTQSVNDREELSSTCFFDHFAIPHSIELNAIKTTIAVMISKVPIKWEEQNVKFIMMLAINKEDRKNFMVLYDGIINLLCDYQNLNYILEAKNYNDFIDIIVKSVN</sequence>
<dbReference type="PANTHER" id="PTHR30185:SF12">
    <property type="entry name" value="TRANSCRIPTIONAL REGULATOR MANR"/>
    <property type="match status" value="1"/>
</dbReference>
<dbReference type="Pfam" id="PF00359">
    <property type="entry name" value="PTS_EIIA_2"/>
    <property type="match status" value="1"/>
</dbReference>
<keyword evidence="7" id="KW-0762">Sugar transport</keyword>
<dbReference type="InterPro" id="IPR036388">
    <property type="entry name" value="WH-like_DNA-bd_sf"/>
</dbReference>
<feature type="domain" description="PTS EIIA type-2" evidence="5">
    <location>
        <begin position="490"/>
        <end position="629"/>
    </location>
</feature>
<dbReference type="PROSITE" id="PS51094">
    <property type="entry name" value="PTS_EIIA_TYPE_2"/>
    <property type="match status" value="1"/>
</dbReference>
<evidence type="ECO:0000259" key="5">
    <source>
        <dbReference type="PROSITE" id="PS51094"/>
    </source>
</evidence>
<dbReference type="InterPro" id="IPR050661">
    <property type="entry name" value="BglG_antiterminators"/>
</dbReference>
<protein>
    <submittedName>
        <fullName evidence="7">PTS sugar transporter subunit IIA</fullName>
    </submittedName>
</protein>
<keyword evidence="3" id="KW-0010">Activator</keyword>
<evidence type="ECO:0000256" key="3">
    <source>
        <dbReference type="ARBA" id="ARBA00023159"/>
    </source>
</evidence>
<dbReference type="Proteomes" id="UP001220658">
    <property type="component" value="Unassembled WGS sequence"/>
</dbReference>
<dbReference type="SUPFAM" id="SSF55804">
    <property type="entry name" value="Phoshotransferase/anion transport protein"/>
    <property type="match status" value="1"/>
</dbReference>
<dbReference type="RefSeq" id="WP_195190703.1">
    <property type="nucleotide sequence ID" value="NZ_JADMUL010000002.1"/>
</dbReference>
<evidence type="ECO:0000313" key="8">
    <source>
        <dbReference type="Proteomes" id="UP001220658"/>
    </source>
</evidence>
<dbReference type="InterPro" id="IPR036634">
    <property type="entry name" value="PRD_sf"/>
</dbReference>